<name>A0A0K0KVU5_9CAUD</name>
<dbReference type="GeneID" id="26640127"/>
<evidence type="ECO:0000313" key="1">
    <source>
        <dbReference type="EMBL" id="AIR93616.1"/>
    </source>
</evidence>
<reference evidence="2" key="1">
    <citation type="submission" date="2014-08" db="EMBL/GenBank/DDBJ databases">
        <authorList>
            <person name="Edwards T."/>
        </authorList>
    </citation>
    <scope>NUCLEOTIDE SEQUENCE [LARGE SCALE GENOMIC DNA]</scope>
</reference>
<accession>A0A0K0KVU5</accession>
<dbReference type="EMBL" id="KM359505">
    <property type="protein sequence ID" value="AIR93616.1"/>
    <property type="molecule type" value="Genomic_DNA"/>
</dbReference>
<keyword evidence="2" id="KW-1185">Reference proteome</keyword>
<protein>
    <submittedName>
        <fullName evidence="1">Uncharacterized protein</fullName>
    </submittedName>
</protein>
<dbReference type="RefSeq" id="YP_009213583.1">
    <property type="nucleotide sequence ID" value="NC_028955.1"/>
</dbReference>
<sequence>MTYIVNLQFRLEVKDNKHIPNPVDVCKLIDSNIDGKVTGYTLKFDDLIPFSQEDYND</sequence>
<dbReference type="Proteomes" id="UP000207741">
    <property type="component" value="Segment"/>
</dbReference>
<proteinExistence type="predicted"/>
<evidence type="ECO:0000313" key="2">
    <source>
        <dbReference type="Proteomes" id="UP000207741"/>
    </source>
</evidence>
<organism evidence="1 2">
    <name type="scientific">Prochlorococcus phage P-TIM68</name>
    <dbReference type="NCBI Taxonomy" id="1542477"/>
    <lineage>
        <taxon>Viruses</taxon>
        <taxon>Duplodnaviria</taxon>
        <taxon>Heunggongvirae</taxon>
        <taxon>Uroviricota</taxon>
        <taxon>Caudoviricetes</taxon>
        <taxon>Pantevenvirales</taxon>
        <taxon>Kyanoviridae</taxon>
        <taxon>Haifavirus</taxon>
        <taxon>Haifavirus tim68</taxon>
    </lineage>
</organism>
<dbReference type="KEGG" id="vg:26640127"/>